<dbReference type="RefSeq" id="WP_184215850.1">
    <property type="nucleotide sequence ID" value="NZ_JACHIP010000002.1"/>
</dbReference>
<evidence type="ECO:0000313" key="2">
    <source>
        <dbReference type="Proteomes" id="UP000540989"/>
    </source>
</evidence>
<dbReference type="EMBL" id="JACHIP010000002">
    <property type="protein sequence ID" value="MBB5057251.1"/>
    <property type="molecule type" value="Genomic_DNA"/>
</dbReference>
<evidence type="ECO:0000313" key="1">
    <source>
        <dbReference type="EMBL" id="MBB5057251.1"/>
    </source>
</evidence>
<gene>
    <name evidence="1" type="ORF">HDF16_001936</name>
</gene>
<protein>
    <recommendedName>
        <fullName evidence="3">Chemoreceptor-like protein with four helix bundle sensory module</fullName>
    </recommendedName>
</protein>
<keyword evidence="2" id="KW-1185">Reference proteome</keyword>
<accession>A0A7W7ZDC0</accession>
<comment type="caution">
    <text evidence="1">The sequence shown here is derived from an EMBL/GenBank/DDBJ whole genome shotgun (WGS) entry which is preliminary data.</text>
</comment>
<reference evidence="1 2" key="1">
    <citation type="submission" date="2020-08" db="EMBL/GenBank/DDBJ databases">
        <title>Genomic Encyclopedia of Type Strains, Phase IV (KMG-V): Genome sequencing to study the core and pangenomes of soil and plant-associated prokaryotes.</title>
        <authorList>
            <person name="Whitman W."/>
        </authorList>
    </citation>
    <scope>NUCLEOTIDE SEQUENCE [LARGE SCALE GENOMIC DNA]</scope>
    <source>
        <strain evidence="1 2">M8UP14</strain>
    </source>
</reference>
<name>A0A7W7ZDC0_9BACT</name>
<dbReference type="AlphaFoldDB" id="A0A7W7ZDC0"/>
<dbReference type="Proteomes" id="UP000540989">
    <property type="component" value="Unassembled WGS sequence"/>
</dbReference>
<sequence length="150" mass="17057">MTISRKLYTSFCAALAFTLILGITAWSSLTHIGNEISISSKSTRKLELAGEMGNLTGNMLSLERGMVVRSFLKDALVIEEYNLQFHDDAAKRQELLKEDKALSTSPKALQVLQDMLDSNGKRVQTHDEFYQLASQETEPEPRRYRRARFQ</sequence>
<organism evidence="1 2">
    <name type="scientific">Granulicella aggregans</name>
    <dbReference type="NCBI Taxonomy" id="474949"/>
    <lineage>
        <taxon>Bacteria</taxon>
        <taxon>Pseudomonadati</taxon>
        <taxon>Acidobacteriota</taxon>
        <taxon>Terriglobia</taxon>
        <taxon>Terriglobales</taxon>
        <taxon>Acidobacteriaceae</taxon>
        <taxon>Granulicella</taxon>
    </lineage>
</organism>
<evidence type="ECO:0008006" key="3">
    <source>
        <dbReference type="Google" id="ProtNLM"/>
    </source>
</evidence>
<proteinExistence type="predicted"/>